<accession>A0A3M7SHG6</accession>
<keyword evidence="2" id="KW-1185">Reference proteome</keyword>
<evidence type="ECO:0000313" key="1">
    <source>
        <dbReference type="EMBL" id="RNA35201.1"/>
    </source>
</evidence>
<sequence length="191" mass="22136">MSSAFQPEFDFRSMSLGWLDSAAPGSRSRWLVDEAEWSSSNGNGSSSLHCSLLVSSFVGFGLPLAAIADKKRVLFYDKFKIDIKIKQMMFNKLFMYTIIHALKRDVNFSHLIAKKSLYSLSMNENFNCKRIYFKSLKNFLKYNIYYKVYNLIKCKLLSETSQINLKSKKNSRFKLEKNNNLDIKSVTILED</sequence>
<protein>
    <submittedName>
        <fullName evidence="1">Uncharacterized protein</fullName>
    </submittedName>
</protein>
<reference evidence="1 2" key="1">
    <citation type="journal article" date="2018" name="Sci. Rep.">
        <title>Genomic signatures of local adaptation to the degree of environmental predictability in rotifers.</title>
        <authorList>
            <person name="Franch-Gras L."/>
            <person name="Hahn C."/>
            <person name="Garcia-Roger E.M."/>
            <person name="Carmona M.J."/>
            <person name="Serra M."/>
            <person name="Gomez A."/>
        </authorList>
    </citation>
    <scope>NUCLEOTIDE SEQUENCE [LARGE SCALE GENOMIC DNA]</scope>
    <source>
        <strain evidence="1">HYR1</strain>
    </source>
</reference>
<organism evidence="1 2">
    <name type="scientific">Brachionus plicatilis</name>
    <name type="common">Marine rotifer</name>
    <name type="synonym">Brachionus muelleri</name>
    <dbReference type="NCBI Taxonomy" id="10195"/>
    <lineage>
        <taxon>Eukaryota</taxon>
        <taxon>Metazoa</taxon>
        <taxon>Spiralia</taxon>
        <taxon>Gnathifera</taxon>
        <taxon>Rotifera</taxon>
        <taxon>Eurotatoria</taxon>
        <taxon>Monogononta</taxon>
        <taxon>Pseudotrocha</taxon>
        <taxon>Ploima</taxon>
        <taxon>Brachionidae</taxon>
        <taxon>Brachionus</taxon>
    </lineage>
</organism>
<name>A0A3M7SHG6_BRAPC</name>
<gene>
    <name evidence="1" type="ORF">BpHYR1_034863</name>
</gene>
<proteinExistence type="predicted"/>
<dbReference type="Proteomes" id="UP000276133">
    <property type="component" value="Unassembled WGS sequence"/>
</dbReference>
<comment type="caution">
    <text evidence="1">The sequence shown here is derived from an EMBL/GenBank/DDBJ whole genome shotgun (WGS) entry which is preliminary data.</text>
</comment>
<dbReference type="EMBL" id="REGN01001364">
    <property type="protein sequence ID" value="RNA35201.1"/>
    <property type="molecule type" value="Genomic_DNA"/>
</dbReference>
<dbReference type="AlphaFoldDB" id="A0A3M7SHG6"/>
<evidence type="ECO:0000313" key="2">
    <source>
        <dbReference type="Proteomes" id="UP000276133"/>
    </source>
</evidence>